<sequence>MVDMGYDIADYQSIDPQFGTMDDFDHLLAEAKKRGLKVIMDLVVNHSSDQHDWFQQALADPNSKYRDYYIFKHTDDGKVPNNWRSIFGGSTWTEVPSEPGTYYFHTFAPQQPDLNWENPELREEIYSMINWWLDKGISGFRIDAITHLKKDLDWASIEPDGEDGLANVVKKGQNRPGLDKFLIELKQKTFDKYDAMTVGEAYGVPTADMPKFIGPDGYFSMIFDFSYFNIEVNNVDEWYRGRSNWHVKDLKKLLFDSQSAIKSADGWTANVIENHDQSRALSKFIKDPKYQTPVAAKALATMYYFLRGIPFIYQGQELGAKNFKRSDISEFNDISSINNYQTGIKIGMKKDDVLDLINFKSRDNARVPMQWDGSKFGGFSDNEPWLEMGNDRDGINVADESNDSESVLKFYQHLNMLRKDPMYRDVIVEGSLEQVETPDDVVGYRRAINKQSLLVFVNLGEETEEINFTGNYEFVLSNARTYTEMKPGQVNLKPYEAVVLFENNR</sequence>
<keyword evidence="3" id="KW-0326">Glycosidase</keyword>
<dbReference type="InterPro" id="IPR013780">
    <property type="entry name" value="Glyco_hydro_b"/>
</dbReference>
<evidence type="ECO:0000256" key="3">
    <source>
        <dbReference type="ARBA" id="ARBA00023295"/>
    </source>
</evidence>
<dbReference type="CDD" id="cd11333">
    <property type="entry name" value="AmyAc_SI_OligoGlu_DGase"/>
    <property type="match status" value="1"/>
</dbReference>
<dbReference type="eggNOG" id="COG0366">
    <property type="taxonomic scope" value="Bacteria"/>
</dbReference>
<dbReference type="SMART" id="SM00642">
    <property type="entry name" value="Aamy"/>
    <property type="match status" value="1"/>
</dbReference>
<feature type="domain" description="Glycosyl hydrolase family 13 catalytic" evidence="4">
    <location>
        <begin position="2"/>
        <end position="366"/>
    </location>
</feature>
<dbReference type="InterPro" id="IPR006047">
    <property type="entry name" value="GH13_cat_dom"/>
</dbReference>
<dbReference type="Gene3D" id="3.90.400.10">
    <property type="entry name" value="Oligo-1,6-glucosidase, Domain 2"/>
    <property type="match status" value="1"/>
</dbReference>
<dbReference type="InterPro" id="IPR056300">
    <property type="entry name" value="SusG-like_C"/>
</dbReference>
<dbReference type="STRING" id="1423807.FD16_GL001949"/>
<reference evidence="5 6" key="1">
    <citation type="journal article" date="2015" name="Genome Announc.">
        <title>Expanding the biotechnology potential of lactobacilli through comparative genomics of 213 strains and associated genera.</title>
        <authorList>
            <person name="Sun Z."/>
            <person name="Harris H.M."/>
            <person name="McCann A."/>
            <person name="Guo C."/>
            <person name="Argimon S."/>
            <person name="Zhang W."/>
            <person name="Yang X."/>
            <person name="Jeffery I.B."/>
            <person name="Cooney J.C."/>
            <person name="Kagawa T.F."/>
            <person name="Liu W."/>
            <person name="Song Y."/>
            <person name="Salvetti E."/>
            <person name="Wrobel A."/>
            <person name="Rasinkangas P."/>
            <person name="Parkhill J."/>
            <person name="Rea M.C."/>
            <person name="O'Sullivan O."/>
            <person name="Ritari J."/>
            <person name="Douillard F.P."/>
            <person name="Paul Ross R."/>
            <person name="Yang R."/>
            <person name="Briner A.E."/>
            <person name="Felis G.E."/>
            <person name="de Vos W.M."/>
            <person name="Barrangou R."/>
            <person name="Klaenhammer T.R."/>
            <person name="Caufield P.W."/>
            <person name="Cui Y."/>
            <person name="Zhang H."/>
            <person name="O'Toole P.W."/>
        </authorList>
    </citation>
    <scope>NUCLEOTIDE SEQUENCE [LARGE SCALE GENOMIC DNA]</scope>
    <source>
        <strain evidence="5 6">DSM 5007</strain>
    </source>
</reference>
<evidence type="ECO:0000256" key="1">
    <source>
        <dbReference type="ARBA" id="ARBA00008061"/>
    </source>
</evidence>
<dbReference type="SUPFAM" id="SSF51011">
    <property type="entry name" value="Glycosyl hydrolase domain"/>
    <property type="match status" value="1"/>
</dbReference>
<dbReference type="PATRIC" id="fig|1423807.3.peg.2002"/>
<evidence type="ECO:0000313" key="6">
    <source>
        <dbReference type="Proteomes" id="UP000051820"/>
    </source>
</evidence>
<dbReference type="PANTHER" id="PTHR10357:SF179">
    <property type="entry name" value="NEUTRAL AND BASIC AMINO ACID TRANSPORT PROTEIN RBAT"/>
    <property type="match status" value="1"/>
</dbReference>
<comment type="caution">
    <text evidence="5">The sequence shown here is derived from an EMBL/GenBank/DDBJ whole genome shotgun (WGS) entry which is preliminary data.</text>
</comment>
<dbReference type="AlphaFoldDB" id="A0A0R1WDB9"/>
<evidence type="ECO:0000256" key="2">
    <source>
        <dbReference type="ARBA" id="ARBA00022801"/>
    </source>
</evidence>
<dbReference type="Proteomes" id="UP000051820">
    <property type="component" value="Unassembled WGS sequence"/>
</dbReference>
<keyword evidence="2" id="KW-0378">Hydrolase</keyword>
<dbReference type="InterPro" id="IPR017853">
    <property type="entry name" value="GH"/>
</dbReference>
<dbReference type="GO" id="GO:0004556">
    <property type="term" value="F:alpha-amylase activity"/>
    <property type="evidence" value="ECO:0007669"/>
    <property type="project" value="TreeGrafter"/>
</dbReference>
<dbReference type="InterPro" id="IPR045857">
    <property type="entry name" value="O16G_dom_2"/>
</dbReference>
<protein>
    <submittedName>
        <fullName evidence="5">Alpha-glucosidase</fullName>
    </submittedName>
</protein>
<name>A0A0R1WDB9_9LACO</name>
<organism evidence="5 6">
    <name type="scientific">Paucilactobacillus suebicus DSM 5007 = KCTC 3549</name>
    <dbReference type="NCBI Taxonomy" id="1423807"/>
    <lineage>
        <taxon>Bacteria</taxon>
        <taxon>Bacillati</taxon>
        <taxon>Bacillota</taxon>
        <taxon>Bacilli</taxon>
        <taxon>Lactobacillales</taxon>
        <taxon>Lactobacillaceae</taxon>
        <taxon>Paucilactobacillus</taxon>
    </lineage>
</organism>
<evidence type="ECO:0000259" key="4">
    <source>
        <dbReference type="SMART" id="SM00642"/>
    </source>
</evidence>
<dbReference type="GO" id="GO:0009313">
    <property type="term" value="P:oligosaccharide catabolic process"/>
    <property type="evidence" value="ECO:0007669"/>
    <property type="project" value="TreeGrafter"/>
</dbReference>
<accession>A0A0R1WDB9</accession>
<evidence type="ECO:0000313" key="5">
    <source>
        <dbReference type="EMBL" id="KRM12771.1"/>
    </source>
</evidence>
<gene>
    <name evidence="5" type="ORF">FD16_GL001949</name>
</gene>
<dbReference type="PANTHER" id="PTHR10357">
    <property type="entry name" value="ALPHA-AMYLASE FAMILY MEMBER"/>
    <property type="match status" value="1"/>
</dbReference>
<keyword evidence="6" id="KW-1185">Reference proteome</keyword>
<proteinExistence type="inferred from homology"/>
<comment type="similarity">
    <text evidence="1">Belongs to the glycosyl hydrolase 13 family.</text>
</comment>
<dbReference type="FunFam" id="3.90.400.10:FF:000002">
    <property type="entry name" value="Sucrose isomerase"/>
    <property type="match status" value="1"/>
</dbReference>
<dbReference type="Gene3D" id="2.60.40.1180">
    <property type="entry name" value="Golgi alpha-mannosidase II"/>
    <property type="match status" value="1"/>
</dbReference>
<dbReference type="Gene3D" id="3.20.20.80">
    <property type="entry name" value="Glycosidases"/>
    <property type="match status" value="1"/>
</dbReference>
<dbReference type="EMBL" id="AZGF01000005">
    <property type="protein sequence ID" value="KRM12771.1"/>
    <property type="molecule type" value="Genomic_DNA"/>
</dbReference>
<dbReference type="Pfam" id="PF23915">
    <property type="entry name" value="SusG_C"/>
    <property type="match status" value="1"/>
</dbReference>
<dbReference type="FunFam" id="3.20.20.80:FF:000064">
    <property type="entry name" value="Oligo-1,6-glucosidase"/>
    <property type="match status" value="1"/>
</dbReference>
<dbReference type="SUPFAM" id="SSF51445">
    <property type="entry name" value="(Trans)glycosidases"/>
    <property type="match status" value="1"/>
</dbReference>
<dbReference type="Pfam" id="PF00128">
    <property type="entry name" value="Alpha-amylase"/>
    <property type="match status" value="1"/>
</dbReference>